<proteinExistence type="predicted"/>
<dbReference type="SUPFAM" id="SSF56399">
    <property type="entry name" value="ADP-ribosylation"/>
    <property type="match status" value="1"/>
</dbReference>
<sequence>MSPHAPIYKLLSRTLWLEAEDRGRFEGSTVDLQDGFIHFSTAAQVRETAAKHFADERALVMVAVDPAVLGAALRWEPSRGGALFPHLYEPLDLDAVLYVEDIDYRDGDGHHFPDSLR</sequence>
<dbReference type="Proteomes" id="UP000198793">
    <property type="component" value="Unassembled WGS sequence"/>
</dbReference>
<accession>A0A1H0KKC1</accession>
<dbReference type="RefSeq" id="WP_090675405.1">
    <property type="nucleotide sequence ID" value="NZ_FNIT01000008.1"/>
</dbReference>
<dbReference type="InterPro" id="IPR009297">
    <property type="entry name" value="DUF952"/>
</dbReference>
<keyword evidence="2" id="KW-1185">Reference proteome</keyword>
<dbReference type="PANTHER" id="PTHR34129:SF1">
    <property type="entry name" value="DUF952 DOMAIN-CONTAINING PROTEIN"/>
    <property type="match status" value="1"/>
</dbReference>
<evidence type="ECO:0000313" key="1">
    <source>
        <dbReference type="EMBL" id="SDO56210.1"/>
    </source>
</evidence>
<dbReference type="OrthoDB" id="9799937at2"/>
<protein>
    <submittedName>
        <fullName evidence="1">Uncharacterized conserved protein, DUF952 family</fullName>
    </submittedName>
</protein>
<dbReference type="Pfam" id="PF06108">
    <property type="entry name" value="DUF952"/>
    <property type="match status" value="1"/>
</dbReference>
<dbReference type="PANTHER" id="PTHR34129">
    <property type="entry name" value="BLR1139 PROTEIN"/>
    <property type="match status" value="1"/>
</dbReference>
<name>A0A1H0KKC1_9HYPH</name>
<reference evidence="1 2" key="1">
    <citation type="submission" date="2016-10" db="EMBL/GenBank/DDBJ databases">
        <authorList>
            <person name="de Groot N.N."/>
        </authorList>
    </citation>
    <scope>NUCLEOTIDE SEQUENCE [LARGE SCALE GENOMIC DNA]</scope>
    <source>
        <strain evidence="2">L7-484,KACC 16230,DSM 25025</strain>
    </source>
</reference>
<dbReference type="EMBL" id="FNIT01000008">
    <property type="protein sequence ID" value="SDO56210.1"/>
    <property type="molecule type" value="Genomic_DNA"/>
</dbReference>
<dbReference type="Gene3D" id="3.20.170.20">
    <property type="entry name" value="Protein of unknown function DUF952"/>
    <property type="match status" value="1"/>
</dbReference>
<evidence type="ECO:0000313" key="2">
    <source>
        <dbReference type="Proteomes" id="UP000198793"/>
    </source>
</evidence>
<gene>
    <name evidence="1" type="ORF">SAMN05192530_10811</name>
</gene>
<dbReference type="AlphaFoldDB" id="A0A1H0KKC1"/>
<dbReference type="STRING" id="1166073.SAMN05192530_10811"/>
<organism evidence="1 2">
    <name type="scientific">Aureimonas jatrophae</name>
    <dbReference type="NCBI Taxonomy" id="1166073"/>
    <lineage>
        <taxon>Bacteria</taxon>
        <taxon>Pseudomonadati</taxon>
        <taxon>Pseudomonadota</taxon>
        <taxon>Alphaproteobacteria</taxon>
        <taxon>Hyphomicrobiales</taxon>
        <taxon>Aurantimonadaceae</taxon>
        <taxon>Aureimonas</taxon>
    </lineage>
</organism>